<gene>
    <name evidence="2" type="ORF">CCMP2556_LOCUS40649</name>
</gene>
<feature type="compositionally biased region" description="Acidic residues" evidence="1">
    <location>
        <begin position="987"/>
        <end position="1005"/>
    </location>
</feature>
<dbReference type="EMBL" id="CAXAMN010024029">
    <property type="protein sequence ID" value="CAK9083369.1"/>
    <property type="molecule type" value="Genomic_DNA"/>
</dbReference>
<comment type="caution">
    <text evidence="2">The sequence shown here is derived from an EMBL/GenBank/DDBJ whole genome shotgun (WGS) entry which is preliminary data.</text>
</comment>
<feature type="compositionally biased region" description="Basic and acidic residues" evidence="1">
    <location>
        <begin position="965"/>
        <end position="976"/>
    </location>
</feature>
<keyword evidence="3" id="KW-1185">Reference proteome</keyword>
<feature type="compositionally biased region" description="Basic and acidic residues" evidence="1">
    <location>
        <begin position="564"/>
        <end position="589"/>
    </location>
</feature>
<feature type="region of interest" description="Disordered" evidence="1">
    <location>
        <begin position="372"/>
        <end position="674"/>
    </location>
</feature>
<feature type="region of interest" description="Disordered" evidence="1">
    <location>
        <begin position="958"/>
        <end position="1016"/>
    </location>
</feature>
<feature type="compositionally biased region" description="Basic and acidic residues" evidence="1">
    <location>
        <begin position="221"/>
        <end position="232"/>
    </location>
</feature>
<proteinExistence type="predicted"/>
<evidence type="ECO:0000313" key="3">
    <source>
        <dbReference type="Proteomes" id="UP001642484"/>
    </source>
</evidence>
<feature type="compositionally biased region" description="Pro residues" evidence="1">
    <location>
        <begin position="207"/>
        <end position="220"/>
    </location>
</feature>
<feature type="compositionally biased region" description="Basic and acidic residues" evidence="1">
    <location>
        <begin position="393"/>
        <end position="437"/>
    </location>
</feature>
<feature type="compositionally biased region" description="Basic residues" evidence="1">
    <location>
        <begin position="621"/>
        <end position="635"/>
    </location>
</feature>
<evidence type="ECO:0000313" key="2">
    <source>
        <dbReference type="EMBL" id="CAK9083369.1"/>
    </source>
</evidence>
<feature type="compositionally biased region" description="Low complexity" evidence="1">
    <location>
        <begin position="977"/>
        <end position="986"/>
    </location>
</feature>
<sequence length="1484" mass="164646">MPSSAHGGSGSRTSSPGCSPKTVGTFDLDGVPVAWDNEPSIRERIRGNKNLCLAYDETGEPACGKVDASLENVKLNSAVLKPILVIMASYNLQLPSIEVLISAVEHFFVLSKLSRSMDACYQEAWAIRRMIGKAKKNDLPKLPTPGPSDWRPLTSRDSNLCPHDGDHDSQPQEEAILSQRLEFPDTQDVEEQLDSIMDSLEKELPEVPLPPPSMPQLPSPPRDRAADGEDAHPAPVPGQASSGGENGSKLDQVEEIVVDISDDEGMPDKPAAPFALPTSIESVIMQVLQDRLDPKPERASFMDPMLLLSDSMLPSAGPYDETQLPCSPNQLMNSDVALETVRSVEKHDQEVENQVMENGLDDVIIPDHEVVTRRKQFRMKKDLAEQKKKKKQDKKEEKDRKKEEKDKKKAEKAAAAEKKKADKALKQRGRNSKEKAKERQKKQRKAKNAEPDPQAAASASQNDAVRSRKMKRLKKMSSWHKSHEDLAEVDDSAAKKKENGSKKKEPENLPKEKKQKKAVPKESTAKTKTLSKKPTKNKGIATVKQSGERDEEEEPTEMMQQKVHGGEVEEGRIEGDKDKTERKNDAARVEEEEVDDPPVDDAKVEKNRKPKKQKKEEPKKNKSQSKAKTAGKKKGSSTNPVSSSKKRAAKTPGEQPEKKVRRSRASRDSNEGIEKDAAVSDLVLQTLKECKASECTHPSFEKVQAKHSYVQPYWTRNAAGVLVERDLLPNKKAKGKGKAQATELDQQKKPDPLGEHMLHFSKVLKASHDAAVTDFQGASLRIKTICEIDASAEAMVTGREKIGQVVLRLAAMNVPKELTFLEFFAGQGRVYAIRWYMGHYDASSEKPQRGWCNNKKFDYLDQGPYRRGPNSKAKAKAAAQNLVVVKKEPASPKTAPTPPPVQVAADMVEVEKKKNLDLLNRIAELEARCQAKQQDAEEKKSSNLEQLLQKTLSRVTELENQVKSVGEKPPEPKPVEKVVPTPAPASEAEEPDESCDEGAESDDEGITTPSGQNVKISTDALRMRTRRLCEKKPSGRCAVDPSVAQQYKEGGEAREVLEMALLECLAKHGIGRHAYKKIKDKFLKKPPSGLPDNHVNIPDPVPGEPGCRNIRDGGESIKSDETGPFMVYLVFRSFREKCCEIINFAAADMRDVKAGYSLDEAKDKLASFWSKFRAICPEHQLWADVDSKKKDIHKCIPLFLHGDEGVTYKKGGVLVVSFQGKPLKRLWKNLFIVNCLPRCGRDAMCIAKIDLIEDITKAMMVAERDRPEQDSPSGARAPAVRAPAVGGPEGPRGPLRSAGMDWEGPEGQAVVIALSFYAYGNFAERWLLAKATWMKATATIEIFNLTYFKLRMMSADNIRSSQKMVRRGQRSLTRVDEDNDGWEPEAGPRQQPPYMVSQQNQILELRHQGLSGIVDNVRKSPLGAAAPPPVPSPARESLRSFGNTDPLQPLMGKMPNCLTECDFVPAGGLMVTEWDEWKIVDGRM</sequence>
<feature type="compositionally biased region" description="Low complexity" evidence="1">
    <location>
        <begin position="1274"/>
        <end position="1286"/>
    </location>
</feature>
<feature type="region of interest" description="Disordered" evidence="1">
    <location>
        <begin position="731"/>
        <end position="752"/>
    </location>
</feature>
<feature type="compositionally biased region" description="Basic and acidic residues" evidence="1">
    <location>
        <begin position="481"/>
        <end position="512"/>
    </location>
</feature>
<feature type="compositionally biased region" description="Basic residues" evidence="1">
    <location>
        <begin position="467"/>
        <end position="480"/>
    </location>
</feature>
<reference evidence="2 3" key="1">
    <citation type="submission" date="2024-02" db="EMBL/GenBank/DDBJ databases">
        <authorList>
            <person name="Chen Y."/>
            <person name="Shah S."/>
            <person name="Dougan E. K."/>
            <person name="Thang M."/>
            <person name="Chan C."/>
        </authorList>
    </citation>
    <scope>NUCLEOTIDE SEQUENCE [LARGE SCALE GENOMIC DNA]</scope>
</reference>
<feature type="region of interest" description="Disordered" evidence="1">
    <location>
        <begin position="1420"/>
        <end position="1439"/>
    </location>
</feature>
<evidence type="ECO:0000256" key="1">
    <source>
        <dbReference type="SAM" id="MobiDB-lite"/>
    </source>
</evidence>
<name>A0ABP0Q550_9DINO</name>
<feature type="compositionally biased region" description="Acidic residues" evidence="1">
    <location>
        <begin position="590"/>
        <end position="599"/>
    </location>
</feature>
<protein>
    <submittedName>
        <fullName evidence="2">Uncharacterized protein</fullName>
    </submittedName>
</protein>
<dbReference type="Proteomes" id="UP001642484">
    <property type="component" value="Unassembled WGS sequence"/>
</dbReference>
<feature type="region of interest" description="Disordered" evidence="1">
    <location>
        <begin position="1361"/>
        <end position="1393"/>
    </location>
</feature>
<accession>A0ABP0Q550</accession>
<feature type="region of interest" description="Disordered" evidence="1">
    <location>
        <begin position="1264"/>
        <end position="1300"/>
    </location>
</feature>
<feature type="compositionally biased region" description="Polar residues" evidence="1">
    <location>
        <begin position="1007"/>
        <end position="1016"/>
    </location>
</feature>
<feature type="region of interest" description="Disordered" evidence="1">
    <location>
        <begin position="204"/>
        <end position="251"/>
    </location>
</feature>
<feature type="compositionally biased region" description="Basic and acidic residues" evidence="1">
    <location>
        <begin position="665"/>
        <end position="674"/>
    </location>
</feature>
<organism evidence="2 3">
    <name type="scientific">Durusdinium trenchii</name>
    <dbReference type="NCBI Taxonomy" id="1381693"/>
    <lineage>
        <taxon>Eukaryota</taxon>
        <taxon>Sar</taxon>
        <taxon>Alveolata</taxon>
        <taxon>Dinophyceae</taxon>
        <taxon>Suessiales</taxon>
        <taxon>Symbiodiniaceae</taxon>
        <taxon>Durusdinium</taxon>
    </lineage>
</organism>
<feature type="region of interest" description="Disordered" evidence="1">
    <location>
        <begin position="136"/>
        <end position="172"/>
    </location>
</feature>